<dbReference type="SUPFAM" id="SSF57302">
    <property type="entry name" value="Snake toxin-like"/>
    <property type="match status" value="1"/>
</dbReference>
<dbReference type="PROSITE" id="PS50092">
    <property type="entry name" value="TSP1"/>
    <property type="match status" value="1"/>
</dbReference>
<comment type="caution">
    <text evidence="2">The sequence shown here is derived from an EMBL/GenBank/DDBJ whole genome shotgun (WGS) entry which is preliminary data.</text>
</comment>
<dbReference type="OrthoDB" id="5981474at2759"/>
<reference evidence="2" key="1">
    <citation type="submission" date="2023-01" db="EMBL/GenBank/DDBJ databases">
        <title>Genome assembly of the deep-sea coral Lophelia pertusa.</title>
        <authorList>
            <person name="Herrera S."/>
            <person name="Cordes E."/>
        </authorList>
    </citation>
    <scope>NUCLEOTIDE SEQUENCE</scope>
    <source>
        <strain evidence="2">USNM1676648</strain>
        <tissue evidence="2">Polyp</tissue>
    </source>
</reference>
<dbReference type="Proteomes" id="UP001163046">
    <property type="component" value="Unassembled WGS sequence"/>
</dbReference>
<dbReference type="Gene3D" id="2.10.60.10">
    <property type="entry name" value="CD59"/>
    <property type="match status" value="1"/>
</dbReference>
<feature type="chain" id="PRO_5040885391" evidence="1">
    <location>
        <begin position="21"/>
        <end position="190"/>
    </location>
</feature>
<feature type="signal peptide" evidence="1">
    <location>
        <begin position="1"/>
        <end position="20"/>
    </location>
</feature>
<organism evidence="2 3">
    <name type="scientific">Desmophyllum pertusum</name>
    <dbReference type="NCBI Taxonomy" id="174260"/>
    <lineage>
        <taxon>Eukaryota</taxon>
        <taxon>Metazoa</taxon>
        <taxon>Cnidaria</taxon>
        <taxon>Anthozoa</taxon>
        <taxon>Hexacorallia</taxon>
        <taxon>Scleractinia</taxon>
        <taxon>Caryophylliina</taxon>
        <taxon>Caryophylliidae</taxon>
        <taxon>Desmophyllum</taxon>
    </lineage>
</organism>
<sequence>MSFSFNYVFGMFYIVTFVQGSTWSAWEPCSKTCSGGVQKRTLNCTSTQQTAQEWRDKCTNNKMTQTRNCKNRPCSDFALKCYQCQGSEVYCHQNKLKRNQTQDACNKYNDRCITKRFELDVGVSEVTRGCGREVECRVMTNECMRKSYHKCHVICCEEDYCNSGHLLGGWFGDSLVIMFGAFLSFTMYLH</sequence>
<accession>A0A9X0A633</accession>
<dbReference type="InterPro" id="IPR000884">
    <property type="entry name" value="TSP1_rpt"/>
</dbReference>
<gene>
    <name evidence="2" type="ORF">OS493_003809</name>
</gene>
<evidence type="ECO:0000313" key="3">
    <source>
        <dbReference type="Proteomes" id="UP001163046"/>
    </source>
</evidence>
<keyword evidence="1" id="KW-0732">Signal</keyword>
<evidence type="ECO:0000256" key="1">
    <source>
        <dbReference type="SAM" id="SignalP"/>
    </source>
</evidence>
<keyword evidence="3" id="KW-1185">Reference proteome</keyword>
<dbReference type="EMBL" id="MU825397">
    <property type="protein sequence ID" value="KAJ7394131.1"/>
    <property type="molecule type" value="Genomic_DNA"/>
</dbReference>
<protein>
    <submittedName>
        <fullName evidence="2">Uncharacterized protein</fullName>
    </submittedName>
</protein>
<proteinExistence type="predicted"/>
<dbReference type="Gene3D" id="2.20.100.10">
    <property type="entry name" value="Thrombospondin type-1 (TSP1) repeat"/>
    <property type="match status" value="1"/>
</dbReference>
<dbReference type="InterPro" id="IPR036383">
    <property type="entry name" value="TSP1_rpt_sf"/>
</dbReference>
<evidence type="ECO:0000313" key="2">
    <source>
        <dbReference type="EMBL" id="KAJ7394131.1"/>
    </source>
</evidence>
<dbReference type="CDD" id="cd23553">
    <property type="entry name" value="TFP_LU_ECD_Ly6PGE"/>
    <property type="match status" value="1"/>
</dbReference>
<dbReference type="SMART" id="SM00209">
    <property type="entry name" value="TSP1"/>
    <property type="match status" value="1"/>
</dbReference>
<dbReference type="Pfam" id="PF19030">
    <property type="entry name" value="TSP1_ADAMTS"/>
    <property type="match status" value="1"/>
</dbReference>
<dbReference type="InterPro" id="IPR045860">
    <property type="entry name" value="Snake_toxin-like_sf"/>
</dbReference>
<dbReference type="AlphaFoldDB" id="A0A9X0A633"/>
<name>A0A9X0A633_9CNID</name>
<dbReference type="SUPFAM" id="SSF82895">
    <property type="entry name" value="TSP-1 type 1 repeat"/>
    <property type="match status" value="1"/>
</dbReference>